<organism evidence="3 5">
    <name type="scientific">Capnocytophaga haemolytica</name>
    <dbReference type="NCBI Taxonomy" id="45243"/>
    <lineage>
        <taxon>Bacteria</taxon>
        <taxon>Pseudomonadati</taxon>
        <taxon>Bacteroidota</taxon>
        <taxon>Flavobacteriia</taxon>
        <taxon>Flavobacteriales</taxon>
        <taxon>Flavobacteriaceae</taxon>
        <taxon>Capnocytophaga</taxon>
    </lineage>
</organism>
<evidence type="ECO:0000313" key="3">
    <source>
        <dbReference type="EMBL" id="SNV11428.1"/>
    </source>
</evidence>
<evidence type="ECO:0000259" key="1">
    <source>
        <dbReference type="Pfam" id="PF12680"/>
    </source>
</evidence>
<name>A0AAX2GYA0_9FLAO</name>
<proteinExistence type="predicted"/>
<dbReference type="KEGG" id="chg:AXF12_01745"/>
<dbReference type="Proteomes" id="UP000065822">
    <property type="component" value="Chromosome"/>
</dbReference>
<dbReference type="RefSeq" id="WP_066427933.1">
    <property type="nucleotide sequence ID" value="NZ_CP014227.1"/>
</dbReference>
<dbReference type="InterPro" id="IPR032710">
    <property type="entry name" value="NTF2-like_dom_sf"/>
</dbReference>
<evidence type="ECO:0000313" key="5">
    <source>
        <dbReference type="Proteomes" id="UP000215539"/>
    </source>
</evidence>
<accession>A0AAX2GYA0</accession>
<dbReference type="EMBL" id="LT906449">
    <property type="protein sequence ID" value="SNV11428.1"/>
    <property type="molecule type" value="Genomic_DNA"/>
</dbReference>
<dbReference type="Pfam" id="PF12680">
    <property type="entry name" value="SnoaL_2"/>
    <property type="match status" value="1"/>
</dbReference>
<sequence>MKREQTIIRWFAMWLEQKAEGISDIFTPNAVYIECWRPKYVGLAKIQHWFNEWNIRGRVTQWKAKQFFHKEDQTVVQWIFSCEMKGEAAQSFEGLSLVRFDAEEKICFWQEFGCNTAHYDPYEYGATPVFKPTEEGVFF</sequence>
<feature type="domain" description="SnoaL-like" evidence="1">
    <location>
        <begin position="9"/>
        <end position="107"/>
    </location>
</feature>
<dbReference type="EMBL" id="CP014227">
    <property type="protein sequence ID" value="AMD84367.1"/>
    <property type="molecule type" value="Genomic_DNA"/>
</dbReference>
<protein>
    <submittedName>
        <fullName evidence="2">Conjugal transfer protein</fullName>
    </submittedName>
</protein>
<dbReference type="AlphaFoldDB" id="A0AAX2GYA0"/>
<reference evidence="2 4" key="1">
    <citation type="submission" date="2016-02" db="EMBL/GenBank/DDBJ databases">
        <authorList>
            <person name="Holder M.E."/>
            <person name="Ajami N.J."/>
            <person name="Petrosino J.F."/>
        </authorList>
    </citation>
    <scope>NUCLEOTIDE SEQUENCE [LARGE SCALE GENOMIC DNA]</scope>
    <source>
        <strain evidence="2 4">CCUG 32990</strain>
    </source>
</reference>
<reference evidence="3 5" key="2">
    <citation type="submission" date="2017-06" db="EMBL/GenBank/DDBJ databases">
        <authorList>
            <consortium name="Pathogen Informatics"/>
        </authorList>
    </citation>
    <scope>NUCLEOTIDE SEQUENCE [LARGE SCALE GENOMIC DNA]</scope>
    <source>
        <strain evidence="3 5">NCTC12947</strain>
    </source>
</reference>
<dbReference type="InterPro" id="IPR037401">
    <property type="entry name" value="SnoaL-like"/>
</dbReference>
<gene>
    <name evidence="2" type="ORF">AXF12_01745</name>
    <name evidence="3" type="ORF">SAMEA44541418_01406</name>
</gene>
<dbReference type="Proteomes" id="UP000215539">
    <property type="component" value="Chromosome 1"/>
</dbReference>
<dbReference type="SUPFAM" id="SSF54427">
    <property type="entry name" value="NTF2-like"/>
    <property type="match status" value="1"/>
</dbReference>
<evidence type="ECO:0000313" key="2">
    <source>
        <dbReference type="EMBL" id="AMD84367.1"/>
    </source>
</evidence>
<evidence type="ECO:0000313" key="4">
    <source>
        <dbReference type="Proteomes" id="UP000065822"/>
    </source>
</evidence>
<keyword evidence="4" id="KW-1185">Reference proteome</keyword>
<dbReference type="Gene3D" id="3.10.450.50">
    <property type="match status" value="1"/>
</dbReference>